<dbReference type="InterPro" id="IPR001155">
    <property type="entry name" value="OxRdtase_FMN_N"/>
</dbReference>
<dbReference type="AlphaFoldDB" id="A0A842HWH3"/>
<dbReference type="GO" id="GO:0046872">
    <property type="term" value="F:metal ion binding"/>
    <property type="evidence" value="ECO:0007669"/>
    <property type="project" value="UniProtKB-KW"/>
</dbReference>
<evidence type="ECO:0000313" key="13">
    <source>
        <dbReference type="Proteomes" id="UP000564378"/>
    </source>
</evidence>
<dbReference type="Gene3D" id="3.20.20.70">
    <property type="entry name" value="Aldolase class I"/>
    <property type="match status" value="1"/>
</dbReference>
<sequence>MNYTHVDKPIRIGKSLEVKNRVVRPAHATNFGNGVMNERLINYHAARAAGGVALSIIEILSVHPSSPGTLRIYEDGMEEGYRALVEAVRPHGMKIFQQLWHAGHAAPRADGGPPWSASDVVNPRVNVVPIPMTKAMIDEIVDAYANTAALMEQWGMDGIDLHAAHSYLPHQFLSPNTNLREDDYGGSLENRCRFTIEILEAIRARVSPDFVVGVRVAPDETKGGVGPDELTKVVALLEERNLIDYVNISMGSYQAFAKIIGGMHEPAGYELATSVPVAKSTTLPTMVIGRFRTLEEADQVIRSGDADMVGMVRATIADPDLVKKSLDGNSEGVRPCIGCNQACAARPLGVVGCAVNPATGFEDTLSENLLARVQTARRILVVGAGPAGLEAARVAALRGHEVVLAEAQPDLGGSLKFAAMAPARQGFADILFWLEQEVYRLGVEVRLSTYLGIEDVREIGADKVIVATGAMPRYDGIQACNPGEPIEGFDLAHVVTSLDLFSMPAQEVMHAVVVDDLGHYEAAAAAELLVSRGTTVEFVTRHAAFAPLSEAAHMTEPALARLQRGDFTVHTRTRVKEITHEHVIVSPAHDYLFSNAPPERRLRADKVVFVSANRSNRELYDELCDLGMDVEVIGDAFAPRFLESAMREGRMAGANC</sequence>
<evidence type="ECO:0000256" key="8">
    <source>
        <dbReference type="ARBA" id="ARBA00023004"/>
    </source>
</evidence>
<comment type="caution">
    <text evidence="12">The sequence shown here is derived from an EMBL/GenBank/DDBJ whole genome shotgun (WGS) entry which is preliminary data.</text>
</comment>
<reference evidence="12 13" key="1">
    <citation type="submission" date="2020-08" db="EMBL/GenBank/DDBJ databases">
        <title>Draft genome sequence of Parasphingopyxis sp. GrpM-11.</title>
        <authorList>
            <person name="Oh J."/>
            <person name="Roh D.-H."/>
        </authorList>
    </citation>
    <scope>NUCLEOTIDE SEQUENCE [LARGE SCALE GENOMIC DNA]</scope>
    <source>
        <strain evidence="12 13">GrpM-11</strain>
    </source>
</reference>
<dbReference type="InterPro" id="IPR023753">
    <property type="entry name" value="FAD/NAD-binding_dom"/>
</dbReference>
<dbReference type="PANTHER" id="PTHR42917:SF2">
    <property type="entry name" value="2,4-DIENOYL-COA REDUCTASE [(2E)-ENOYL-COA-PRODUCING]"/>
    <property type="match status" value="1"/>
</dbReference>
<evidence type="ECO:0000256" key="2">
    <source>
        <dbReference type="ARBA" id="ARBA00001966"/>
    </source>
</evidence>
<dbReference type="GO" id="GO:0016491">
    <property type="term" value="F:oxidoreductase activity"/>
    <property type="evidence" value="ECO:0007669"/>
    <property type="project" value="UniProtKB-KW"/>
</dbReference>
<organism evidence="12 13">
    <name type="scientific">Parasphingopyxis marina</name>
    <dbReference type="NCBI Taxonomy" id="2761622"/>
    <lineage>
        <taxon>Bacteria</taxon>
        <taxon>Pseudomonadati</taxon>
        <taxon>Pseudomonadota</taxon>
        <taxon>Alphaproteobacteria</taxon>
        <taxon>Sphingomonadales</taxon>
        <taxon>Sphingomonadaceae</taxon>
        <taxon>Parasphingopyxis</taxon>
    </lineage>
</organism>
<evidence type="ECO:0000259" key="11">
    <source>
        <dbReference type="Pfam" id="PF07992"/>
    </source>
</evidence>
<proteinExistence type="inferred from homology"/>
<evidence type="ECO:0000256" key="6">
    <source>
        <dbReference type="ARBA" id="ARBA00022723"/>
    </source>
</evidence>
<dbReference type="GO" id="GO:0051536">
    <property type="term" value="F:iron-sulfur cluster binding"/>
    <property type="evidence" value="ECO:0007669"/>
    <property type="project" value="UniProtKB-KW"/>
</dbReference>
<keyword evidence="13" id="KW-1185">Reference proteome</keyword>
<keyword evidence="4" id="KW-0285">Flavoprotein</keyword>
<keyword evidence="8" id="KW-0408">Iron</keyword>
<keyword evidence="6" id="KW-0479">Metal-binding</keyword>
<evidence type="ECO:0000256" key="1">
    <source>
        <dbReference type="ARBA" id="ARBA00001917"/>
    </source>
</evidence>
<feature type="domain" description="NADH:flavin oxidoreductase/NADH oxidase N-terminal" evidence="10">
    <location>
        <begin position="8"/>
        <end position="324"/>
    </location>
</feature>
<dbReference type="SUPFAM" id="SSF51905">
    <property type="entry name" value="FAD/NAD(P)-binding domain"/>
    <property type="match status" value="1"/>
</dbReference>
<dbReference type="InterPro" id="IPR051793">
    <property type="entry name" value="NADH:flavin_oxidoreductase"/>
</dbReference>
<comment type="similarity">
    <text evidence="3">In the N-terminal section; belongs to the NADH:flavin oxidoreductase/NADH oxidase family.</text>
</comment>
<comment type="cofactor">
    <cofactor evidence="1">
        <name>FMN</name>
        <dbReference type="ChEBI" id="CHEBI:58210"/>
    </cofactor>
</comment>
<dbReference type="PRINTS" id="PR00411">
    <property type="entry name" value="PNDRDTASEI"/>
</dbReference>
<dbReference type="Proteomes" id="UP000564378">
    <property type="component" value="Unassembled WGS sequence"/>
</dbReference>
<dbReference type="Gene3D" id="3.40.50.720">
    <property type="entry name" value="NAD(P)-binding Rossmann-like Domain"/>
    <property type="match status" value="1"/>
</dbReference>
<feature type="domain" description="FAD/NAD(P)-binding" evidence="11">
    <location>
        <begin position="378"/>
        <end position="619"/>
    </location>
</feature>
<gene>
    <name evidence="12" type="ORF">H6P80_03245</name>
</gene>
<dbReference type="EMBL" id="JACJVJ010000001">
    <property type="protein sequence ID" value="MBC2776629.1"/>
    <property type="molecule type" value="Genomic_DNA"/>
</dbReference>
<evidence type="ECO:0000256" key="5">
    <source>
        <dbReference type="ARBA" id="ARBA00022643"/>
    </source>
</evidence>
<evidence type="ECO:0000256" key="3">
    <source>
        <dbReference type="ARBA" id="ARBA00011048"/>
    </source>
</evidence>
<name>A0A842HWH3_9SPHN</name>
<protein>
    <submittedName>
        <fullName evidence="12">FAD-dependent oxidoreductase</fullName>
    </submittedName>
</protein>
<evidence type="ECO:0000256" key="7">
    <source>
        <dbReference type="ARBA" id="ARBA00023002"/>
    </source>
</evidence>
<dbReference type="InterPro" id="IPR013785">
    <property type="entry name" value="Aldolase_TIM"/>
</dbReference>
<dbReference type="Gene3D" id="3.50.50.60">
    <property type="entry name" value="FAD/NAD(P)-binding domain"/>
    <property type="match status" value="1"/>
</dbReference>
<evidence type="ECO:0000259" key="10">
    <source>
        <dbReference type="Pfam" id="PF00724"/>
    </source>
</evidence>
<dbReference type="Pfam" id="PF07992">
    <property type="entry name" value="Pyr_redox_2"/>
    <property type="match status" value="1"/>
</dbReference>
<dbReference type="PANTHER" id="PTHR42917">
    <property type="entry name" value="2,4-DIENOYL-COA REDUCTASE"/>
    <property type="match status" value="1"/>
</dbReference>
<evidence type="ECO:0000256" key="4">
    <source>
        <dbReference type="ARBA" id="ARBA00022630"/>
    </source>
</evidence>
<comment type="cofactor">
    <cofactor evidence="2">
        <name>[4Fe-4S] cluster</name>
        <dbReference type="ChEBI" id="CHEBI:49883"/>
    </cofactor>
</comment>
<evidence type="ECO:0000313" key="12">
    <source>
        <dbReference type="EMBL" id="MBC2776629.1"/>
    </source>
</evidence>
<dbReference type="Pfam" id="PF00724">
    <property type="entry name" value="Oxidored_FMN"/>
    <property type="match status" value="1"/>
</dbReference>
<dbReference type="InterPro" id="IPR036188">
    <property type="entry name" value="FAD/NAD-bd_sf"/>
</dbReference>
<evidence type="ECO:0000256" key="9">
    <source>
        <dbReference type="ARBA" id="ARBA00023014"/>
    </source>
</evidence>
<dbReference type="PRINTS" id="PR00368">
    <property type="entry name" value="FADPNR"/>
</dbReference>
<dbReference type="SUPFAM" id="SSF51395">
    <property type="entry name" value="FMN-linked oxidoreductases"/>
    <property type="match status" value="1"/>
</dbReference>
<accession>A0A842HWH3</accession>
<keyword evidence="5" id="KW-0288">FMN</keyword>
<dbReference type="GO" id="GO:0010181">
    <property type="term" value="F:FMN binding"/>
    <property type="evidence" value="ECO:0007669"/>
    <property type="project" value="InterPro"/>
</dbReference>
<keyword evidence="9" id="KW-0411">Iron-sulfur</keyword>
<keyword evidence="7" id="KW-0560">Oxidoreductase</keyword>